<dbReference type="Proteomes" id="UP000475666">
    <property type="component" value="Unassembled WGS sequence"/>
</dbReference>
<accession>A0A6G3TG96</accession>
<dbReference type="PANTHER" id="PTHR35525">
    <property type="entry name" value="BLL6575 PROTEIN"/>
    <property type="match status" value="1"/>
</dbReference>
<dbReference type="AlphaFoldDB" id="A0A6G3TG96"/>
<reference evidence="2 3" key="1">
    <citation type="submission" date="2020-01" db="EMBL/GenBank/DDBJ databases">
        <title>Insect and environment-associated Actinomycetes.</title>
        <authorList>
            <person name="Currrie C."/>
            <person name="Chevrette M."/>
            <person name="Carlson C."/>
            <person name="Stubbendieck R."/>
            <person name="Wendt-Pienkowski E."/>
        </authorList>
    </citation>
    <scope>NUCLEOTIDE SEQUENCE [LARGE SCALE GENOMIC DNA]</scope>
    <source>
        <strain evidence="2 3">SID7739</strain>
    </source>
</reference>
<dbReference type="InterPro" id="IPR021005">
    <property type="entry name" value="Znf_CGNR"/>
</dbReference>
<dbReference type="Pfam" id="PF11706">
    <property type="entry name" value="zf-CGNR"/>
    <property type="match status" value="1"/>
</dbReference>
<dbReference type="InterPro" id="IPR010852">
    <property type="entry name" value="ABATE"/>
</dbReference>
<dbReference type="RefSeq" id="WP_109031000.1">
    <property type="nucleotide sequence ID" value="NZ_BEWD01000004.1"/>
</dbReference>
<name>A0A6G3TG96_9ACTN</name>
<protein>
    <recommendedName>
        <fullName evidence="1">Zinc finger CGNR domain-containing protein</fullName>
    </recommendedName>
</protein>
<dbReference type="SUPFAM" id="SSF160904">
    <property type="entry name" value="Jann2411-like"/>
    <property type="match status" value="1"/>
</dbReference>
<proteinExistence type="predicted"/>
<evidence type="ECO:0000259" key="1">
    <source>
        <dbReference type="Pfam" id="PF11706"/>
    </source>
</evidence>
<evidence type="ECO:0000313" key="2">
    <source>
        <dbReference type="EMBL" id="NEC35769.1"/>
    </source>
</evidence>
<dbReference type="PANTHER" id="PTHR35525:SF3">
    <property type="entry name" value="BLL6575 PROTEIN"/>
    <property type="match status" value="1"/>
</dbReference>
<dbReference type="InterPro" id="IPR023286">
    <property type="entry name" value="ABATE_dom_sf"/>
</dbReference>
<dbReference type="Gene3D" id="1.10.3300.10">
    <property type="entry name" value="Jann2411-like domain"/>
    <property type="match status" value="1"/>
</dbReference>
<dbReference type="EMBL" id="JAAGMQ010000639">
    <property type="protein sequence ID" value="NEC35769.1"/>
    <property type="molecule type" value="Genomic_DNA"/>
</dbReference>
<comment type="caution">
    <text evidence="2">The sequence shown here is derived from an EMBL/GenBank/DDBJ whole genome shotgun (WGS) entry which is preliminary data.</text>
</comment>
<dbReference type="GeneID" id="96652814"/>
<gene>
    <name evidence="2" type="ORF">G3I66_21730</name>
</gene>
<dbReference type="Pfam" id="PF07336">
    <property type="entry name" value="ABATE"/>
    <property type="match status" value="1"/>
</dbReference>
<feature type="domain" description="Zinc finger CGNR" evidence="1">
    <location>
        <begin position="158"/>
        <end position="200"/>
    </location>
</feature>
<evidence type="ECO:0000313" key="3">
    <source>
        <dbReference type="Proteomes" id="UP000475666"/>
    </source>
</evidence>
<organism evidence="2 3">
    <name type="scientific">Streptomyces rubrogriseus</name>
    <dbReference type="NCBI Taxonomy" id="194673"/>
    <lineage>
        <taxon>Bacteria</taxon>
        <taxon>Bacillati</taxon>
        <taxon>Actinomycetota</taxon>
        <taxon>Actinomycetes</taxon>
        <taxon>Kitasatosporales</taxon>
        <taxon>Streptomycetaceae</taxon>
        <taxon>Streptomyces</taxon>
        <taxon>Streptomyces violaceoruber group</taxon>
    </lineage>
</organism>
<sequence length="204" mass="22010">MDAEQHEPPRTRVTARLRALRFDAGTLCLNLVATVGRRPGVPVERMGDAERLEAWCRGVGLTLEDGYDPQDVLSSLHALRAAAHDIASGALDAHRPRQESVDLVNLLARTAPPAPRLELTADGAWVAAGGRTLSKGALLSLVARDLIDLMTDEARRSRLTACASEVCRMLCLDSGGGRPRKWCSMRRCGNQAKAAGRRLRASAP</sequence>